<protein>
    <submittedName>
        <fullName evidence="2">Coenzyme F420-0:L-glutamate ligase/coenzyme F420-1:gamma-L-glutamate ligase</fullName>
        <ecNumber evidence="2">6.3.2.31</ecNumber>
        <ecNumber evidence="2">6.3.2.34</ecNumber>
    </submittedName>
</protein>
<evidence type="ECO:0000259" key="1">
    <source>
        <dbReference type="Pfam" id="PF01996"/>
    </source>
</evidence>
<keyword evidence="3" id="KW-1185">Reference proteome</keyword>
<dbReference type="Gene3D" id="3.30.1330.100">
    <property type="entry name" value="CofE-like"/>
    <property type="match status" value="1"/>
</dbReference>
<sequence length="367" mass="37117">MTSADPDRVEVLALHGVGEVGADGLAALACDLVAAAAEHGGLTDGDVLAVSSKVVSKALGLRAPADQREQAVAAGTVRVLAERAVAHGRVTRVVEAAAGPVMAAAGVDASNVGVDPDAVLLLPADPDGCAHELRQQLAQHSGNDPDRLGVLVTDTAGRAWRAGQTDLALGASGVRLVHDHRGEPDADGRALSVTSRAVGDELAAAADLVKGKARGVPAALLRGLPAMVDPTAAGARSLVRTGPGDWFARGHVEAVRAALGAAPGGPTASAVGIPATGTETVAERLARALRLTLLPLAEDLAEQAGADLGEDELTLVAADRYVLGVLRARAEVALHAEGLRVVDERWTSDGLRLRVAGRDLSAPPGET</sequence>
<accession>A0A852WXU6</accession>
<comment type="caution">
    <text evidence="2">The sequence shown here is derived from an EMBL/GenBank/DDBJ whole genome shotgun (WGS) entry which is preliminary data.</text>
</comment>
<dbReference type="AlphaFoldDB" id="A0A852WXU6"/>
<dbReference type="Gene3D" id="3.90.1660.10">
    <property type="entry name" value="CofE-like domain"/>
    <property type="match status" value="1"/>
</dbReference>
<dbReference type="Proteomes" id="UP000592181">
    <property type="component" value="Unassembled WGS sequence"/>
</dbReference>
<reference evidence="2 3" key="1">
    <citation type="submission" date="2020-07" db="EMBL/GenBank/DDBJ databases">
        <title>Sequencing the genomes of 1000 actinobacteria strains.</title>
        <authorList>
            <person name="Klenk H.-P."/>
        </authorList>
    </citation>
    <scope>NUCLEOTIDE SEQUENCE [LARGE SCALE GENOMIC DNA]</scope>
    <source>
        <strain evidence="2 3">DSM 24723</strain>
    </source>
</reference>
<dbReference type="SUPFAM" id="SSF144010">
    <property type="entry name" value="CofE-like"/>
    <property type="match status" value="1"/>
</dbReference>
<organism evidence="2 3">
    <name type="scientific">Janibacter alkaliphilus</name>
    <dbReference type="NCBI Taxonomy" id="1069963"/>
    <lineage>
        <taxon>Bacteria</taxon>
        <taxon>Bacillati</taxon>
        <taxon>Actinomycetota</taxon>
        <taxon>Actinomycetes</taxon>
        <taxon>Micrococcales</taxon>
        <taxon>Intrasporangiaceae</taxon>
        <taxon>Janibacter</taxon>
    </lineage>
</organism>
<dbReference type="RefSeq" id="WP_179461270.1">
    <property type="nucleotide sequence ID" value="NZ_JACBZX010000001.1"/>
</dbReference>
<dbReference type="EC" id="6.3.2.31" evidence="2"/>
<keyword evidence="2" id="KW-0436">Ligase</keyword>
<dbReference type="Pfam" id="PF01996">
    <property type="entry name" value="F420_ligase"/>
    <property type="match status" value="1"/>
</dbReference>
<feature type="domain" description="Coenzyme F420:L-glutamate ligase-like" evidence="1">
    <location>
        <begin position="23"/>
        <end position="223"/>
    </location>
</feature>
<name>A0A852WXU6_9MICO</name>
<dbReference type="EMBL" id="JACBZX010000001">
    <property type="protein sequence ID" value="NYG35626.1"/>
    <property type="molecule type" value="Genomic_DNA"/>
</dbReference>
<proteinExistence type="predicted"/>
<evidence type="ECO:0000313" key="2">
    <source>
        <dbReference type="EMBL" id="NYG35626.1"/>
    </source>
</evidence>
<dbReference type="PANTHER" id="PTHR47917">
    <property type="match status" value="1"/>
</dbReference>
<evidence type="ECO:0000313" key="3">
    <source>
        <dbReference type="Proteomes" id="UP000592181"/>
    </source>
</evidence>
<dbReference type="GO" id="GO:0052618">
    <property type="term" value="F:coenzyme F420-0:L-glutamate ligase activity"/>
    <property type="evidence" value="ECO:0007669"/>
    <property type="project" value="UniProtKB-EC"/>
</dbReference>
<dbReference type="PANTHER" id="PTHR47917:SF1">
    <property type="entry name" value="COENZYME F420:L-GLUTAMATE LIGASE"/>
    <property type="match status" value="1"/>
</dbReference>
<dbReference type="GO" id="GO:0052619">
    <property type="term" value="F:coenzyme F420-1:gamma-L-glutamate ligase activity"/>
    <property type="evidence" value="ECO:0007669"/>
    <property type="project" value="UniProtKB-EC"/>
</dbReference>
<dbReference type="InterPro" id="IPR002847">
    <property type="entry name" value="F420-0_gamma-glut_ligase-dom"/>
</dbReference>
<gene>
    <name evidence="2" type="ORF">BJY28_000095</name>
</gene>
<dbReference type="EC" id="6.3.2.34" evidence="2"/>